<dbReference type="GO" id="GO:0046872">
    <property type="term" value="F:metal ion binding"/>
    <property type="evidence" value="ECO:0007669"/>
    <property type="project" value="UniProtKB-KW"/>
</dbReference>
<evidence type="ECO:0000313" key="18">
    <source>
        <dbReference type="Proteomes" id="UP000230069"/>
    </source>
</evidence>
<feature type="region of interest" description="Disordered" evidence="14">
    <location>
        <begin position="803"/>
        <end position="826"/>
    </location>
</feature>
<organism evidence="17 18">
    <name type="scientific">Aquilegia coerulea</name>
    <name type="common">Rocky mountain columbine</name>
    <dbReference type="NCBI Taxonomy" id="218851"/>
    <lineage>
        <taxon>Eukaryota</taxon>
        <taxon>Viridiplantae</taxon>
        <taxon>Streptophyta</taxon>
        <taxon>Embryophyta</taxon>
        <taxon>Tracheophyta</taxon>
        <taxon>Spermatophyta</taxon>
        <taxon>Magnoliopsida</taxon>
        <taxon>Ranunculales</taxon>
        <taxon>Ranunculaceae</taxon>
        <taxon>Thalictroideae</taxon>
        <taxon>Aquilegia</taxon>
    </lineage>
</organism>
<dbReference type="Gene3D" id="3.40.50.11980">
    <property type="match status" value="1"/>
</dbReference>
<evidence type="ECO:0000256" key="14">
    <source>
        <dbReference type="SAM" id="MobiDB-lite"/>
    </source>
</evidence>
<keyword evidence="8" id="KW-0677">Repeat</keyword>
<feature type="region of interest" description="Disordered" evidence="14">
    <location>
        <begin position="164"/>
        <end position="209"/>
    </location>
</feature>
<dbReference type="FunFam" id="3.40.50.11980:FF:000002">
    <property type="entry name" value="Proteinaceous RNase P 2"/>
    <property type="match status" value="1"/>
</dbReference>
<evidence type="ECO:0000256" key="11">
    <source>
        <dbReference type="ARBA" id="ARBA00022842"/>
    </source>
</evidence>
<keyword evidence="6" id="KW-0540">Nuclease</keyword>
<evidence type="ECO:0000259" key="15">
    <source>
        <dbReference type="Pfam" id="PF16953"/>
    </source>
</evidence>
<evidence type="ECO:0000256" key="2">
    <source>
        <dbReference type="ARBA" id="ARBA00001946"/>
    </source>
</evidence>
<dbReference type="InterPro" id="IPR031595">
    <property type="entry name" value="PRORP_C"/>
</dbReference>
<proteinExistence type="inferred from homology"/>
<keyword evidence="10" id="KW-0862">Zinc</keyword>
<keyword evidence="9" id="KW-0378">Hydrolase</keyword>
<evidence type="ECO:0000256" key="6">
    <source>
        <dbReference type="ARBA" id="ARBA00022722"/>
    </source>
</evidence>
<evidence type="ECO:0000256" key="3">
    <source>
        <dbReference type="ARBA" id="ARBA00007626"/>
    </source>
</evidence>
<keyword evidence="11" id="KW-0460">Magnesium</keyword>
<dbReference type="EC" id="3.1.26.5" evidence="4"/>
<feature type="repeat" description="PPR" evidence="13">
    <location>
        <begin position="446"/>
        <end position="480"/>
    </location>
</feature>
<evidence type="ECO:0000256" key="1">
    <source>
        <dbReference type="ARBA" id="ARBA00000928"/>
    </source>
</evidence>
<feature type="repeat" description="PPR" evidence="13">
    <location>
        <begin position="411"/>
        <end position="445"/>
    </location>
</feature>
<keyword evidence="12" id="KW-0464">Manganese</keyword>
<dbReference type="PANTHER" id="PTHR13547">
    <property type="match status" value="1"/>
</dbReference>
<evidence type="ECO:0000313" key="17">
    <source>
        <dbReference type="EMBL" id="PIA42664.1"/>
    </source>
</evidence>
<comment type="similarity">
    <text evidence="3">Belongs to the PPR family. P subfamily.</text>
</comment>
<dbReference type="GO" id="GO:0004526">
    <property type="term" value="F:ribonuclease P activity"/>
    <property type="evidence" value="ECO:0007669"/>
    <property type="project" value="UniProtKB-EC"/>
</dbReference>
<dbReference type="Proteomes" id="UP000230069">
    <property type="component" value="Unassembled WGS sequence"/>
</dbReference>
<protein>
    <recommendedName>
        <fullName evidence="4">ribonuclease P</fullName>
        <ecNumber evidence="4">3.1.26.5</ecNumber>
    </recommendedName>
</protein>
<feature type="compositionally biased region" description="Polar residues" evidence="14">
    <location>
        <begin position="168"/>
        <end position="190"/>
    </location>
</feature>
<evidence type="ECO:0000259" key="16">
    <source>
        <dbReference type="Pfam" id="PF17177"/>
    </source>
</evidence>
<feature type="region of interest" description="Disordered" evidence="14">
    <location>
        <begin position="119"/>
        <end position="141"/>
    </location>
</feature>
<dbReference type="Gene3D" id="1.25.40.10">
    <property type="entry name" value="Tetratricopeptide repeat domain"/>
    <property type="match status" value="2"/>
</dbReference>
<feature type="compositionally biased region" description="Basic and acidic residues" evidence="14">
    <location>
        <begin position="123"/>
        <end position="133"/>
    </location>
</feature>
<evidence type="ECO:0000256" key="12">
    <source>
        <dbReference type="ARBA" id="ARBA00023211"/>
    </source>
</evidence>
<sequence length="896" mass="101239">MATMSTTTTTAFNTLQQKHLFSMTLCKYPSSLSFTSTCFISHFFKFHQEFTSLKTLKETFCSNNNNVIMCSLEHQHSIKTLNPTTQKEYNYGFFPLKSRDERVGRKAKVSSIVGEKTGKKYRKDVDSRRKREMGSGVSSLGSVEERVEIKSKVADKVVDEKMTKFSKKSNGSSKLRNETSNKNSSGSNADFQVGEGKSRKRRKKEKVETPEFKLKAGLDMCSKRGDLLSAISLYDTAQKEGVKLGQYHYTVLLYLCSSAAVGVIRPAKSGSGSRTSDKLDLMNEVPNENVHVRLDPSTSSHGYPIDSSSESHVLSSNKVQEINNSELEPVKYVIPLGNKTERLANKLFDKTSNTSNGFYTGIDQEDSDREREGNSNQEDHKIQVSEDVKKYALVRGFEIYENLCLEKIPLNEATLTSVARMAMSMGNGDMALEMVNKMKEMGINPRLRSYGPALFTFCKTGDIDNAFMVEEHMLENGVYPEEPELEALLRLSVEAGRGDKVYYLLHKVRNSIRKVSPSTADLIERWFRSKPASTVGERNWDHRLIMEAMENGGGGWHGQGWLGKGRWNSARTFIGTDGVCESCGDKLVTIDLDPTETENFAKSVASIAAKRERKSCFQNFQKWLDYYGPFEAVVDAANVGLYSQRHFSTSKVNAIVNGIRQKLPSKKWPLIVLHNKRITGGRMDEPANKTLVEKWKNADALYATPTGSNDDWYWLYAAIKFKCLLVTNDEMRDHIFQLLGNDFFPRWKERHQVHFNFSDSGPEFIMPPPCSVVIQESEKGHWHIPIESEVASERERTWLCVTRSDPERPGSPKKHKGVTCHNKEGHVKTDARSRSDIKLPLHGVGGEIQKKNEHLEEIYSDLKSILSESVSPNYHTLVPVIEEAEKLGRCIIDFQI</sequence>
<dbReference type="OrthoDB" id="46913at2759"/>
<dbReference type="InterPro" id="IPR002885">
    <property type="entry name" value="PPR_rpt"/>
</dbReference>
<feature type="domain" description="PROP1-like PPR" evidence="16">
    <location>
        <begin position="388"/>
        <end position="533"/>
    </location>
</feature>
<dbReference type="Pfam" id="PF16953">
    <property type="entry name" value="PRORP"/>
    <property type="match status" value="1"/>
</dbReference>
<dbReference type="EMBL" id="KZ305037">
    <property type="protein sequence ID" value="PIA42664.1"/>
    <property type="molecule type" value="Genomic_DNA"/>
</dbReference>
<dbReference type="FunFam" id="1.25.40.10:FF:003531">
    <property type="entry name" value="Uncharacterized protein"/>
    <property type="match status" value="1"/>
</dbReference>
<evidence type="ECO:0000256" key="13">
    <source>
        <dbReference type="PROSITE-ProRule" id="PRU00708"/>
    </source>
</evidence>
<comment type="catalytic activity">
    <reaction evidence="1">
        <text>Endonucleolytic cleavage of RNA, removing 5'-extranucleotides from tRNA precursor.</text>
        <dbReference type="EC" id="3.1.26.5"/>
    </reaction>
</comment>
<keyword evidence="5" id="KW-0819">tRNA processing</keyword>
<dbReference type="STRING" id="218851.A0A2G5DGP0"/>
<evidence type="ECO:0000256" key="10">
    <source>
        <dbReference type="ARBA" id="ARBA00022833"/>
    </source>
</evidence>
<keyword evidence="18" id="KW-1185">Reference proteome</keyword>
<dbReference type="PROSITE" id="PS51375">
    <property type="entry name" value="PPR"/>
    <property type="match status" value="2"/>
</dbReference>
<evidence type="ECO:0000256" key="5">
    <source>
        <dbReference type="ARBA" id="ARBA00022694"/>
    </source>
</evidence>
<name>A0A2G5DGP0_AQUCA</name>
<evidence type="ECO:0000256" key="7">
    <source>
        <dbReference type="ARBA" id="ARBA00022723"/>
    </source>
</evidence>
<evidence type="ECO:0000256" key="8">
    <source>
        <dbReference type="ARBA" id="ARBA00022737"/>
    </source>
</evidence>
<feature type="compositionally biased region" description="Basic and acidic residues" evidence="14">
    <location>
        <begin position="368"/>
        <end position="379"/>
    </location>
</feature>
<dbReference type="InterPro" id="IPR011990">
    <property type="entry name" value="TPR-like_helical_dom_sf"/>
</dbReference>
<dbReference type="GO" id="GO:0001682">
    <property type="term" value="P:tRNA 5'-leader removal"/>
    <property type="evidence" value="ECO:0007669"/>
    <property type="project" value="TreeGrafter"/>
</dbReference>
<feature type="region of interest" description="Disordered" evidence="14">
    <location>
        <begin position="292"/>
        <end position="316"/>
    </location>
</feature>
<accession>A0A2G5DGP0</accession>
<evidence type="ECO:0000256" key="4">
    <source>
        <dbReference type="ARBA" id="ARBA00012179"/>
    </source>
</evidence>
<feature type="compositionally biased region" description="Polar residues" evidence="14">
    <location>
        <begin position="296"/>
        <end position="316"/>
    </location>
</feature>
<gene>
    <name evidence="17" type="ORF">AQUCO_02000246v1</name>
</gene>
<dbReference type="AlphaFoldDB" id="A0A2G5DGP0"/>
<feature type="domain" description="PRORP" evidence="15">
    <location>
        <begin position="574"/>
        <end position="800"/>
    </location>
</feature>
<dbReference type="InterPro" id="IPR033443">
    <property type="entry name" value="PROP1-like_PPR_dom"/>
</dbReference>
<evidence type="ECO:0000256" key="9">
    <source>
        <dbReference type="ARBA" id="ARBA00022801"/>
    </source>
</evidence>
<feature type="region of interest" description="Disordered" evidence="14">
    <location>
        <begin position="355"/>
        <end position="379"/>
    </location>
</feature>
<comment type="cofactor">
    <cofactor evidence="2">
        <name>Mg(2+)</name>
        <dbReference type="ChEBI" id="CHEBI:18420"/>
    </cofactor>
</comment>
<reference evidence="17 18" key="1">
    <citation type="submission" date="2017-09" db="EMBL/GenBank/DDBJ databases">
        <title>WGS assembly of Aquilegia coerulea Goldsmith.</title>
        <authorList>
            <person name="Hodges S."/>
            <person name="Kramer E."/>
            <person name="Nordborg M."/>
            <person name="Tomkins J."/>
            <person name="Borevitz J."/>
            <person name="Derieg N."/>
            <person name="Yan J."/>
            <person name="Mihaltcheva S."/>
            <person name="Hayes R.D."/>
            <person name="Rokhsar D."/>
        </authorList>
    </citation>
    <scope>NUCLEOTIDE SEQUENCE [LARGE SCALE GENOMIC DNA]</scope>
    <source>
        <strain evidence="18">cv. Goldsmith</strain>
    </source>
</reference>
<keyword evidence="7" id="KW-0479">Metal-binding</keyword>
<dbReference type="PANTHER" id="PTHR13547:SF7">
    <property type="entry name" value="RIBONUCLEASE P"/>
    <property type="match status" value="1"/>
</dbReference>
<feature type="domain" description="PROP1-like PPR" evidence="16">
    <location>
        <begin position="202"/>
        <end position="264"/>
    </location>
</feature>
<dbReference type="Pfam" id="PF17177">
    <property type="entry name" value="PPR_long"/>
    <property type="match status" value="2"/>
</dbReference>
<dbReference type="InParanoid" id="A0A2G5DGP0"/>